<dbReference type="GO" id="GO:0042813">
    <property type="term" value="F:Wnt receptor activity"/>
    <property type="evidence" value="ECO:0007669"/>
    <property type="project" value="TreeGrafter"/>
</dbReference>
<dbReference type="GO" id="GO:0005886">
    <property type="term" value="C:plasma membrane"/>
    <property type="evidence" value="ECO:0007669"/>
    <property type="project" value="TreeGrafter"/>
</dbReference>
<keyword evidence="7" id="KW-0675">Receptor</keyword>
<evidence type="ECO:0000256" key="7">
    <source>
        <dbReference type="ARBA" id="ARBA00023170"/>
    </source>
</evidence>
<feature type="transmembrane region" description="Helical" evidence="8">
    <location>
        <begin position="127"/>
        <end position="146"/>
    </location>
</feature>
<feature type="transmembrane region" description="Helical" evidence="8">
    <location>
        <begin position="216"/>
        <end position="240"/>
    </location>
</feature>
<evidence type="ECO:0000256" key="3">
    <source>
        <dbReference type="ARBA" id="ARBA00022473"/>
    </source>
</evidence>
<sequence length="307" mass="34160">MVSCGYILRLGYGHDMVACEQVRIRNQADGAPLCIAVFVLVYFFGMAAAVWWVVLALTWLLAAGFKWSSEAIASYAPWFHVFAWALPALQTFIVLMFNFVDGDPMSGICYVGNTNLLALRTLVLGPLIAYLTLGAFFLVAGFMNLWRIRAVVKKQQGSGKTNKLTQLMSKIGVFSVLYTIPAMAVIGSYFYESHYRPLWEAANNCPCAPQVHPGDAFYLLSLIKYASTLIVGVTSGVWIFSRKTLSSWRRVFCSLLHCRLPEPSPSHLYQPADLIYIKSHTDVSSSQVYGSTVRHHGGYGVMMPEKL</sequence>
<dbReference type="GO" id="GO:0017147">
    <property type="term" value="F:Wnt-protein binding"/>
    <property type="evidence" value="ECO:0007669"/>
    <property type="project" value="TreeGrafter"/>
</dbReference>
<dbReference type="PANTHER" id="PTHR11309:SF126">
    <property type="entry name" value="FRIZZLED-2"/>
    <property type="match status" value="1"/>
</dbReference>
<keyword evidence="3" id="KW-0217">Developmental protein</keyword>
<keyword evidence="6 8" id="KW-0472">Membrane</keyword>
<dbReference type="PRINTS" id="PR00489">
    <property type="entry name" value="FRIZZLED"/>
</dbReference>
<evidence type="ECO:0000256" key="8">
    <source>
        <dbReference type="SAM" id="Phobius"/>
    </source>
</evidence>
<dbReference type="InterPro" id="IPR015526">
    <property type="entry name" value="Frizzled/SFRP"/>
</dbReference>
<feature type="transmembrane region" description="Helical" evidence="8">
    <location>
        <begin position="35"/>
        <end position="63"/>
    </location>
</feature>
<evidence type="ECO:0000259" key="9">
    <source>
        <dbReference type="PROSITE" id="PS50261"/>
    </source>
</evidence>
<dbReference type="SMART" id="SM01330">
    <property type="entry name" value="Frizzled"/>
    <property type="match status" value="1"/>
</dbReference>
<feature type="domain" description="G-protein coupled receptors family 2 profile 2" evidence="9">
    <location>
        <begin position="1"/>
        <end position="247"/>
    </location>
</feature>
<dbReference type="Gene3D" id="1.20.1070.10">
    <property type="entry name" value="Rhodopsin 7-helix transmembrane proteins"/>
    <property type="match status" value="1"/>
</dbReference>
<keyword evidence="4 8" id="KW-0812">Transmembrane</keyword>
<dbReference type="InterPro" id="IPR017981">
    <property type="entry name" value="GPCR_2-like_7TM"/>
</dbReference>
<keyword evidence="5 8" id="KW-1133">Transmembrane helix</keyword>
<dbReference type="GO" id="GO:0035567">
    <property type="term" value="P:non-canonical Wnt signaling pathway"/>
    <property type="evidence" value="ECO:0007669"/>
    <property type="project" value="TreeGrafter"/>
</dbReference>
<evidence type="ECO:0000256" key="4">
    <source>
        <dbReference type="ARBA" id="ARBA00022692"/>
    </source>
</evidence>
<proteinExistence type="inferred from homology"/>
<feature type="transmembrane region" description="Helical" evidence="8">
    <location>
        <begin position="75"/>
        <end position="97"/>
    </location>
</feature>
<dbReference type="Pfam" id="PF01534">
    <property type="entry name" value="Frizzled"/>
    <property type="match status" value="1"/>
</dbReference>
<comment type="subcellular location">
    <subcellularLocation>
        <location evidence="1">Membrane</location>
        <topology evidence="1">Multi-pass membrane protein</topology>
    </subcellularLocation>
</comment>
<feature type="transmembrane region" description="Helical" evidence="8">
    <location>
        <begin position="167"/>
        <end position="191"/>
    </location>
</feature>
<dbReference type="AlphaFoldDB" id="A0A914UWC4"/>
<comment type="similarity">
    <text evidence="2">Belongs to the G-protein coupled receptor Fz/Smo family.</text>
</comment>
<evidence type="ECO:0000256" key="2">
    <source>
        <dbReference type="ARBA" id="ARBA00008077"/>
    </source>
</evidence>
<keyword evidence="10" id="KW-1185">Reference proteome</keyword>
<organism evidence="10 11">
    <name type="scientific">Plectus sambesii</name>
    <dbReference type="NCBI Taxonomy" id="2011161"/>
    <lineage>
        <taxon>Eukaryota</taxon>
        <taxon>Metazoa</taxon>
        <taxon>Ecdysozoa</taxon>
        <taxon>Nematoda</taxon>
        <taxon>Chromadorea</taxon>
        <taxon>Plectida</taxon>
        <taxon>Plectina</taxon>
        <taxon>Plectoidea</taxon>
        <taxon>Plectidae</taxon>
        <taxon>Plectus</taxon>
    </lineage>
</organism>
<dbReference type="WBParaSite" id="PSAMB.scaffold13122size2422.g35288.t1">
    <property type="protein sequence ID" value="PSAMB.scaffold13122size2422.g35288.t1"/>
    <property type="gene ID" value="PSAMB.scaffold13122size2422.g35288"/>
</dbReference>
<reference evidence="11" key="1">
    <citation type="submission" date="2022-11" db="UniProtKB">
        <authorList>
            <consortium name="WormBaseParasite"/>
        </authorList>
    </citation>
    <scope>IDENTIFICATION</scope>
</reference>
<accession>A0A914UWC4</accession>
<evidence type="ECO:0000256" key="6">
    <source>
        <dbReference type="ARBA" id="ARBA00023136"/>
    </source>
</evidence>
<dbReference type="PROSITE" id="PS50261">
    <property type="entry name" value="G_PROTEIN_RECEP_F2_4"/>
    <property type="match status" value="1"/>
</dbReference>
<evidence type="ECO:0000256" key="1">
    <source>
        <dbReference type="ARBA" id="ARBA00004141"/>
    </source>
</evidence>
<dbReference type="Proteomes" id="UP000887566">
    <property type="component" value="Unplaced"/>
</dbReference>
<dbReference type="GO" id="GO:0060070">
    <property type="term" value="P:canonical Wnt signaling pathway"/>
    <property type="evidence" value="ECO:0007669"/>
    <property type="project" value="TreeGrafter"/>
</dbReference>
<dbReference type="PANTHER" id="PTHR11309">
    <property type="entry name" value="FRIZZLED"/>
    <property type="match status" value="1"/>
</dbReference>
<evidence type="ECO:0000313" key="10">
    <source>
        <dbReference type="Proteomes" id="UP000887566"/>
    </source>
</evidence>
<evidence type="ECO:0000256" key="5">
    <source>
        <dbReference type="ARBA" id="ARBA00022989"/>
    </source>
</evidence>
<dbReference type="InterPro" id="IPR000539">
    <property type="entry name" value="Frizzled/Smoothened_7TM"/>
</dbReference>
<name>A0A914UWC4_9BILA</name>
<protein>
    <submittedName>
        <fullName evidence="11">G-protein coupled receptors family 2 profile 2 domain-containing protein</fullName>
    </submittedName>
</protein>
<evidence type="ECO:0000313" key="11">
    <source>
        <dbReference type="WBParaSite" id="PSAMB.scaffold13122size2422.g35288.t1"/>
    </source>
</evidence>